<proteinExistence type="predicted"/>
<evidence type="ECO:0000259" key="3">
    <source>
        <dbReference type="PROSITE" id="PS51829"/>
    </source>
</evidence>
<dbReference type="Gene3D" id="2.60.120.260">
    <property type="entry name" value="Galactose-binding domain-like"/>
    <property type="match status" value="1"/>
</dbReference>
<dbReference type="GO" id="GO:0006508">
    <property type="term" value="P:proteolysis"/>
    <property type="evidence" value="ECO:0007669"/>
    <property type="project" value="UniProtKB-KW"/>
</dbReference>
<gene>
    <name evidence="4" type="ORF">COI98_07025</name>
</gene>
<evidence type="ECO:0000313" key="5">
    <source>
        <dbReference type="Proteomes" id="UP000224413"/>
    </source>
</evidence>
<dbReference type="RefSeq" id="WP_098583006.1">
    <property type="nucleotide sequence ID" value="NZ_NUWJ01000061.1"/>
</dbReference>
<dbReference type="InterPro" id="IPR008979">
    <property type="entry name" value="Galactose-bd-like_sf"/>
</dbReference>
<keyword evidence="1" id="KW-0645">Protease</keyword>
<dbReference type="InterPro" id="IPR002884">
    <property type="entry name" value="P_dom"/>
</dbReference>
<feature type="domain" description="P/Homo B" evidence="3">
    <location>
        <begin position="47"/>
        <end position="233"/>
    </location>
</feature>
<dbReference type="Proteomes" id="UP000224413">
    <property type="component" value="Unassembled WGS sequence"/>
</dbReference>
<name>A0A9X6X3I5_BACCE</name>
<dbReference type="PROSITE" id="PS51829">
    <property type="entry name" value="P_HOMO_B"/>
    <property type="match status" value="1"/>
</dbReference>
<dbReference type="GO" id="GO:0004252">
    <property type="term" value="F:serine-type endopeptidase activity"/>
    <property type="evidence" value="ECO:0007669"/>
    <property type="project" value="InterPro"/>
</dbReference>
<dbReference type="EMBL" id="NUWJ01000061">
    <property type="protein sequence ID" value="PFK23279.1"/>
    <property type="molecule type" value="Genomic_DNA"/>
</dbReference>
<protein>
    <recommendedName>
        <fullName evidence="3">P/Homo B domain-containing protein</fullName>
    </recommendedName>
</protein>
<organism evidence="4 5">
    <name type="scientific">Bacillus cereus</name>
    <dbReference type="NCBI Taxonomy" id="1396"/>
    <lineage>
        <taxon>Bacteria</taxon>
        <taxon>Bacillati</taxon>
        <taxon>Bacillota</taxon>
        <taxon>Bacilli</taxon>
        <taxon>Bacillales</taxon>
        <taxon>Bacillaceae</taxon>
        <taxon>Bacillus</taxon>
        <taxon>Bacillus cereus group</taxon>
    </lineage>
</organism>
<dbReference type="AlphaFoldDB" id="A0A9X6X3I5"/>
<sequence>MIQIIVKCIILINDQYYLRTTISLNGNSVVINVPITAGMAALLKHLGVPDCCTAQTKTFSNITPIIMPETGDAGIADPYPSQIIVNGMSGVIEKVTVTLRNINSTFPDDIGVLLVGPQGQTLILMSDVGRGADITNVTLILDDTAANSLPEEDPLVSGTFKPANYTDTPGDDNWPAPAPVPPYGDPALGQGLNVFNGTDPNGTWNLYVVDDFDDDINSITGGWELTITTKCSE</sequence>
<accession>A0A9X6X3I5</accession>
<comment type="caution">
    <text evidence="4">The sequence shown here is derived from an EMBL/GenBank/DDBJ whole genome shotgun (WGS) entry which is preliminary data.</text>
</comment>
<evidence type="ECO:0000256" key="2">
    <source>
        <dbReference type="ARBA" id="ARBA00022801"/>
    </source>
</evidence>
<keyword evidence="2" id="KW-0378">Hydrolase</keyword>
<evidence type="ECO:0000313" key="4">
    <source>
        <dbReference type="EMBL" id="PFK23279.1"/>
    </source>
</evidence>
<dbReference type="SUPFAM" id="SSF49785">
    <property type="entry name" value="Galactose-binding domain-like"/>
    <property type="match status" value="1"/>
</dbReference>
<evidence type="ECO:0000256" key="1">
    <source>
        <dbReference type="ARBA" id="ARBA00022670"/>
    </source>
</evidence>
<reference evidence="4 5" key="1">
    <citation type="submission" date="2017-09" db="EMBL/GenBank/DDBJ databases">
        <title>Large-scale bioinformatics analysis of Bacillus genomes uncovers conserved roles of natural products in bacterial physiology.</title>
        <authorList>
            <consortium name="Agbiome Team Llc"/>
            <person name="Bleich R.M."/>
            <person name="Grubbs K.J."/>
            <person name="Santa Maria K.C."/>
            <person name="Allen S.E."/>
            <person name="Farag S."/>
            <person name="Shank E.A."/>
            <person name="Bowers A."/>
        </authorList>
    </citation>
    <scope>NUCLEOTIDE SEQUENCE [LARGE SCALE GENOMIC DNA]</scope>
    <source>
        <strain evidence="4 5">AFS083741</strain>
    </source>
</reference>